<evidence type="ECO:0000256" key="3">
    <source>
        <dbReference type="SAM" id="Coils"/>
    </source>
</evidence>
<sequence>MLNFEEKKGRASKLKQIHNQFRIETHYSTYRLDIRTVNWHIRSALTSAPIGVPSTTGPAPPYLNPLNVNGPPHKYRLLKVSLTTPTRPHTWATIPLNKEPCKDILSPRPSKLGTVNSVRNEPSFCPISVPTEPRIRGNSLPLKIELENLNSATDEINKLEIELEEANSTFRILLNESTRRLKLSSKKLGSCIEKARPYYEALEKARAAQIECQKAAVKFRTANGIHAAAKEMVTVAEQRFMSNSHEWQFDNAWQEMLNHATQKVMDAEKQKTECHAEHQRRTLIFHAAEQKVQQLEERFRRSINKSRPYFEEKQICQDQLQTQKNRIEELQQQVQVAKQTYATALRNLERISDDIHRQRGDYPQLLNTPPPGPREPGVGAELNSPTITDMPSLPDFQMELEKCGYPSVTGSQISISGHSQKSSEIASCSSSCNVQTHKNAPLAVLTNNGDSENDEDDVVIIKSQRCHESPEYLLEEQTNDYAEGAELSSAIVDEKDLEALRQKVKFLAVRPIEGGDGQQEQNDVWEHELNATVDKLDHLLLLKECAKQQQQLKQNKCRVSSVRPDSLGAEANNTVNTINNSLPITPEHLEQQPLKKLQKLEPLPTVNVSMRELPLLARLSNEILDQQRIGGKQRRRSLN</sequence>
<evidence type="ECO:0008006" key="6">
    <source>
        <dbReference type="Google" id="ProtNLM"/>
    </source>
</evidence>
<dbReference type="EnsemblMetazoa" id="GPPI039404-RA">
    <property type="protein sequence ID" value="GPPI039404-PA"/>
    <property type="gene ID" value="GPPI039404"/>
</dbReference>
<dbReference type="PANTHER" id="PTHR19423:SF1">
    <property type="entry name" value="SH3 DOMAIN-BINDING PROTEIN 5"/>
    <property type="match status" value="1"/>
</dbReference>
<dbReference type="PANTHER" id="PTHR19423">
    <property type="entry name" value="SH3 DOMAIN-BINDING PROTEIN 5"/>
    <property type="match status" value="1"/>
</dbReference>
<accession>A0A1B0BSR0</accession>
<keyword evidence="5" id="KW-1185">Reference proteome</keyword>
<dbReference type="Pfam" id="PF05276">
    <property type="entry name" value="SH3BP5"/>
    <property type="match status" value="1"/>
</dbReference>
<proteinExistence type="inferred from homology"/>
<dbReference type="EMBL" id="JXJN01019826">
    <property type="status" value="NOT_ANNOTATED_CDS"/>
    <property type="molecule type" value="Genomic_DNA"/>
</dbReference>
<dbReference type="GO" id="GO:0005737">
    <property type="term" value="C:cytoplasm"/>
    <property type="evidence" value="ECO:0007669"/>
    <property type="project" value="TreeGrafter"/>
</dbReference>
<feature type="coiled-coil region" evidence="3">
    <location>
        <begin position="285"/>
        <end position="347"/>
    </location>
</feature>
<feature type="coiled-coil region" evidence="3">
    <location>
        <begin position="142"/>
        <end position="176"/>
    </location>
</feature>
<reference evidence="5" key="1">
    <citation type="submission" date="2015-01" db="EMBL/GenBank/DDBJ databases">
        <authorList>
            <person name="Aksoy S."/>
            <person name="Warren W."/>
            <person name="Wilson R.K."/>
        </authorList>
    </citation>
    <scope>NUCLEOTIDE SEQUENCE [LARGE SCALE GENOMIC DNA]</scope>
    <source>
        <strain evidence="5">IAEA</strain>
    </source>
</reference>
<dbReference type="GO" id="GO:0004860">
    <property type="term" value="F:protein kinase inhibitor activity"/>
    <property type="evidence" value="ECO:0007669"/>
    <property type="project" value="TreeGrafter"/>
</dbReference>
<reference evidence="4" key="2">
    <citation type="submission" date="2020-05" db="UniProtKB">
        <authorList>
            <consortium name="EnsemblMetazoa"/>
        </authorList>
    </citation>
    <scope>IDENTIFICATION</scope>
    <source>
        <strain evidence="4">IAEA</strain>
    </source>
</reference>
<organism evidence="4 5">
    <name type="scientific">Glossina palpalis gambiensis</name>
    <dbReference type="NCBI Taxonomy" id="67801"/>
    <lineage>
        <taxon>Eukaryota</taxon>
        <taxon>Metazoa</taxon>
        <taxon>Ecdysozoa</taxon>
        <taxon>Arthropoda</taxon>
        <taxon>Hexapoda</taxon>
        <taxon>Insecta</taxon>
        <taxon>Pterygota</taxon>
        <taxon>Neoptera</taxon>
        <taxon>Endopterygota</taxon>
        <taxon>Diptera</taxon>
        <taxon>Brachycera</taxon>
        <taxon>Muscomorpha</taxon>
        <taxon>Hippoboscoidea</taxon>
        <taxon>Glossinidae</taxon>
        <taxon>Glossina</taxon>
    </lineage>
</organism>
<evidence type="ECO:0000313" key="4">
    <source>
        <dbReference type="EnsemblMetazoa" id="GPPI039404-PA"/>
    </source>
</evidence>
<dbReference type="GO" id="GO:0035556">
    <property type="term" value="P:intracellular signal transduction"/>
    <property type="evidence" value="ECO:0007669"/>
    <property type="project" value="InterPro"/>
</dbReference>
<protein>
    <recommendedName>
        <fullName evidence="6">SH3 domain-binding protein 5 homolog</fullName>
    </recommendedName>
</protein>
<evidence type="ECO:0000256" key="1">
    <source>
        <dbReference type="ARBA" id="ARBA00007796"/>
    </source>
</evidence>
<name>A0A1B0BSR0_9MUSC</name>
<keyword evidence="2 3" id="KW-0175">Coiled coil</keyword>
<dbReference type="AlphaFoldDB" id="A0A1B0BSR0"/>
<dbReference type="InterPro" id="IPR007940">
    <property type="entry name" value="SH3BP5"/>
</dbReference>
<dbReference type="VEuPathDB" id="VectorBase:GPPI039404"/>
<comment type="similarity">
    <text evidence="1">Belongs to the SH3BP5 family.</text>
</comment>
<dbReference type="Proteomes" id="UP000092460">
    <property type="component" value="Unassembled WGS sequence"/>
</dbReference>
<evidence type="ECO:0000256" key="2">
    <source>
        <dbReference type="ARBA" id="ARBA00023054"/>
    </source>
</evidence>
<evidence type="ECO:0000313" key="5">
    <source>
        <dbReference type="Proteomes" id="UP000092460"/>
    </source>
</evidence>
<dbReference type="STRING" id="67801.A0A1B0BSR0"/>